<keyword evidence="6 7" id="KW-0472">Membrane</keyword>
<keyword evidence="5 7" id="KW-1133">Transmembrane helix</keyword>
<gene>
    <name evidence="9" type="ORF">U27_05047</name>
</gene>
<reference evidence="9 10" key="1">
    <citation type="journal article" date="2015" name="PeerJ">
        <title>First genomic representation of candidate bacterial phylum KSB3 points to enhanced environmental sensing as a trigger of wastewater bulking.</title>
        <authorList>
            <person name="Sekiguchi Y."/>
            <person name="Ohashi A."/>
            <person name="Parks D.H."/>
            <person name="Yamauchi T."/>
            <person name="Tyson G.W."/>
            <person name="Hugenholtz P."/>
        </authorList>
    </citation>
    <scope>NUCLEOTIDE SEQUENCE [LARGE SCALE GENOMIC DNA]</scope>
</reference>
<feature type="transmembrane region" description="Helical" evidence="7">
    <location>
        <begin position="245"/>
        <end position="264"/>
    </location>
</feature>
<evidence type="ECO:0000256" key="4">
    <source>
        <dbReference type="ARBA" id="ARBA00022692"/>
    </source>
</evidence>
<keyword evidence="2" id="KW-1003">Cell membrane</keyword>
<feature type="domain" description="TRAP C4-dicarboxylate transport system permease DctM subunit" evidence="8">
    <location>
        <begin position="11"/>
        <end position="420"/>
    </location>
</feature>
<evidence type="ECO:0000313" key="9">
    <source>
        <dbReference type="EMBL" id="GAK58074.1"/>
    </source>
</evidence>
<keyword evidence="4 7" id="KW-0812">Transmembrane</keyword>
<feature type="transmembrane region" description="Helical" evidence="7">
    <location>
        <begin position="55"/>
        <end position="74"/>
    </location>
</feature>
<evidence type="ECO:0000256" key="1">
    <source>
        <dbReference type="ARBA" id="ARBA00004429"/>
    </source>
</evidence>
<dbReference type="PANTHER" id="PTHR33362">
    <property type="entry name" value="SIALIC ACID TRAP TRANSPORTER PERMEASE PROTEIN SIAT-RELATED"/>
    <property type="match status" value="1"/>
</dbReference>
<comment type="subcellular location">
    <subcellularLocation>
        <location evidence="1">Cell inner membrane</location>
        <topology evidence="1">Multi-pass membrane protein</topology>
    </subcellularLocation>
</comment>
<dbReference type="eggNOG" id="COG1593">
    <property type="taxonomic scope" value="Bacteria"/>
</dbReference>
<evidence type="ECO:0000256" key="3">
    <source>
        <dbReference type="ARBA" id="ARBA00022519"/>
    </source>
</evidence>
<proteinExistence type="predicted"/>
<dbReference type="NCBIfam" id="TIGR00786">
    <property type="entry name" value="dctM"/>
    <property type="match status" value="1"/>
</dbReference>
<keyword evidence="10" id="KW-1185">Reference proteome</keyword>
<feature type="transmembrane region" description="Helical" evidence="7">
    <location>
        <begin position="276"/>
        <end position="298"/>
    </location>
</feature>
<accession>A0A081C0G9</accession>
<feature type="transmembrane region" description="Helical" evidence="7">
    <location>
        <begin position="139"/>
        <end position="163"/>
    </location>
</feature>
<evidence type="ECO:0000256" key="7">
    <source>
        <dbReference type="SAM" id="Phobius"/>
    </source>
</evidence>
<name>A0A081C0G9_VECG1</name>
<protein>
    <submittedName>
        <fullName evidence="9">C4-dicarboxylate transport system, permease protein, putative</fullName>
    </submittedName>
</protein>
<dbReference type="Proteomes" id="UP000030661">
    <property type="component" value="Unassembled WGS sequence"/>
</dbReference>
<dbReference type="STRING" id="1499967.U27_05047"/>
<dbReference type="GO" id="GO:0005886">
    <property type="term" value="C:plasma membrane"/>
    <property type="evidence" value="ECO:0007669"/>
    <property type="project" value="UniProtKB-SubCell"/>
</dbReference>
<sequence>MTPTFIAIVMFALLLGLIVLRVPVSFSLAFAVIPILLIFPRVTPVMLLHRMMTQYGSFILLSIPFFLLAANIMNQSGITNKLIRFSKSLVGSFPGGLAHVNVLVSMLFAGISGSSNADAAGIGGVLIPAMVKEGYDKNFTVAVTACSAVMGVIIPPSITMVVWGSVMSTSVSGLFLAGFIPGVMIAGFQMILVLIYAWKRKYPTTAGFSLKEVGISFKDSLLALFTPLIIVGGIVGGLFTPTEASLIAVLYSLILGLFISRTLAFRDVSPLLLQTAKLSSIVLFAVGTASIYAWVLAYFKIPQFLIDIIGSLTTSPTIMLFIFVIIFLIVGTFMDAVPAIVILGPLFKPLAEFVGIHPLHFAIVGVVTLAFGLVTPPYGLCLLIASEIAGINCMRAMKEVGAFLFVMLLVLVLIVIFPELTLWIPRLFMPNLF</sequence>
<dbReference type="Pfam" id="PF06808">
    <property type="entry name" value="DctM"/>
    <property type="match status" value="1"/>
</dbReference>
<feature type="transmembrane region" description="Helical" evidence="7">
    <location>
        <begin position="175"/>
        <end position="198"/>
    </location>
</feature>
<evidence type="ECO:0000313" key="10">
    <source>
        <dbReference type="Proteomes" id="UP000030661"/>
    </source>
</evidence>
<dbReference type="PIRSF" id="PIRSF006066">
    <property type="entry name" value="HI0050"/>
    <property type="match status" value="1"/>
</dbReference>
<organism evidence="9 10">
    <name type="scientific">Vecturithrix granuli</name>
    <dbReference type="NCBI Taxonomy" id="1499967"/>
    <lineage>
        <taxon>Bacteria</taxon>
        <taxon>Candidatus Moduliflexota</taxon>
        <taxon>Candidatus Vecturitrichia</taxon>
        <taxon>Candidatus Vecturitrichales</taxon>
        <taxon>Candidatus Vecturitrichaceae</taxon>
        <taxon>Candidatus Vecturithrix</taxon>
    </lineage>
</organism>
<evidence type="ECO:0000256" key="6">
    <source>
        <dbReference type="ARBA" id="ARBA00023136"/>
    </source>
</evidence>
<dbReference type="GO" id="GO:0022857">
    <property type="term" value="F:transmembrane transporter activity"/>
    <property type="evidence" value="ECO:0007669"/>
    <property type="project" value="TreeGrafter"/>
</dbReference>
<keyword evidence="3" id="KW-0997">Cell inner membrane</keyword>
<dbReference type="HOGENOM" id="CLU_019824_4_1_0"/>
<feature type="transmembrane region" description="Helical" evidence="7">
    <location>
        <begin position="318"/>
        <end position="343"/>
    </location>
</feature>
<dbReference type="PANTHER" id="PTHR33362:SF2">
    <property type="entry name" value="TRAP TRANSPORTER LARGE PERMEASE PROTEIN"/>
    <property type="match status" value="1"/>
</dbReference>
<dbReference type="AlphaFoldDB" id="A0A081C0G9"/>
<feature type="transmembrane region" description="Helical" evidence="7">
    <location>
        <begin position="219"/>
        <end position="239"/>
    </location>
</feature>
<feature type="transmembrane region" description="Helical" evidence="7">
    <location>
        <begin position="401"/>
        <end position="424"/>
    </location>
</feature>
<evidence type="ECO:0000256" key="5">
    <source>
        <dbReference type="ARBA" id="ARBA00022989"/>
    </source>
</evidence>
<dbReference type="InterPro" id="IPR004681">
    <property type="entry name" value="TRAP_DctM"/>
</dbReference>
<dbReference type="EMBL" id="DF820466">
    <property type="protein sequence ID" value="GAK58074.1"/>
    <property type="molecule type" value="Genomic_DNA"/>
</dbReference>
<evidence type="ECO:0000256" key="2">
    <source>
        <dbReference type="ARBA" id="ARBA00022475"/>
    </source>
</evidence>
<dbReference type="InterPro" id="IPR010656">
    <property type="entry name" value="DctM"/>
</dbReference>
<evidence type="ECO:0000259" key="8">
    <source>
        <dbReference type="Pfam" id="PF06808"/>
    </source>
</evidence>